<dbReference type="SMART" id="SM00448">
    <property type="entry name" value="REC"/>
    <property type="match status" value="1"/>
</dbReference>
<reference evidence="10" key="1">
    <citation type="journal article" date="2021" name="PeerJ">
        <title>Extensive microbial diversity within the chicken gut microbiome revealed by metagenomics and culture.</title>
        <authorList>
            <person name="Gilroy R."/>
            <person name="Ravi A."/>
            <person name="Getino M."/>
            <person name="Pursley I."/>
            <person name="Horton D.L."/>
            <person name="Alikhan N.F."/>
            <person name="Baker D."/>
            <person name="Gharbi K."/>
            <person name="Hall N."/>
            <person name="Watson M."/>
            <person name="Adriaenssens E.M."/>
            <person name="Foster-Nyarko E."/>
            <person name="Jarju S."/>
            <person name="Secka A."/>
            <person name="Antonio M."/>
            <person name="Oren A."/>
            <person name="Chaudhuri R.R."/>
            <person name="La Ragione R."/>
            <person name="Hildebrand F."/>
            <person name="Pallen M.J."/>
        </authorList>
    </citation>
    <scope>NUCLEOTIDE SEQUENCE</scope>
    <source>
        <strain evidence="10">ChiSjej5B23-15282</strain>
    </source>
</reference>
<dbReference type="GO" id="GO:0000156">
    <property type="term" value="F:phosphorelay response regulator activity"/>
    <property type="evidence" value="ECO:0007669"/>
    <property type="project" value="TreeGrafter"/>
</dbReference>
<name>A0A9D1VV66_9FIRM</name>
<reference evidence="10" key="2">
    <citation type="submission" date="2021-04" db="EMBL/GenBank/DDBJ databases">
        <authorList>
            <person name="Gilroy R."/>
        </authorList>
    </citation>
    <scope>NUCLEOTIDE SEQUENCE</scope>
    <source>
        <strain evidence="10">ChiSjej5B23-15282</strain>
    </source>
</reference>
<organism evidence="10 11">
    <name type="scientific">Candidatus Mediterraneibacter caccavium</name>
    <dbReference type="NCBI Taxonomy" id="2838661"/>
    <lineage>
        <taxon>Bacteria</taxon>
        <taxon>Bacillati</taxon>
        <taxon>Bacillota</taxon>
        <taxon>Clostridia</taxon>
        <taxon>Lachnospirales</taxon>
        <taxon>Lachnospiraceae</taxon>
        <taxon>Mediterraneibacter</taxon>
    </lineage>
</organism>
<dbReference type="InterPro" id="IPR039420">
    <property type="entry name" value="WalR-like"/>
</dbReference>
<evidence type="ECO:0000256" key="4">
    <source>
        <dbReference type="ARBA" id="ARBA00023163"/>
    </source>
</evidence>
<dbReference type="SUPFAM" id="SSF52172">
    <property type="entry name" value="CheY-like"/>
    <property type="match status" value="1"/>
</dbReference>
<keyword evidence="6" id="KW-0597">Phosphoprotein</keyword>
<dbReference type="PROSITE" id="PS51755">
    <property type="entry name" value="OMPR_PHOB"/>
    <property type="match status" value="1"/>
</dbReference>
<dbReference type="InterPro" id="IPR036388">
    <property type="entry name" value="WH-like_DNA-bd_sf"/>
</dbReference>
<dbReference type="GO" id="GO:0005829">
    <property type="term" value="C:cytosol"/>
    <property type="evidence" value="ECO:0007669"/>
    <property type="project" value="TreeGrafter"/>
</dbReference>
<dbReference type="Pfam" id="PF00072">
    <property type="entry name" value="Response_reg"/>
    <property type="match status" value="1"/>
</dbReference>
<protein>
    <recommendedName>
        <fullName evidence="1">Stage 0 sporulation protein A homolog</fullName>
    </recommendedName>
</protein>
<feature type="domain" description="Response regulatory" evidence="8">
    <location>
        <begin position="3"/>
        <end position="113"/>
    </location>
</feature>
<comment type="caution">
    <text evidence="10">The sequence shown here is derived from an EMBL/GenBank/DDBJ whole genome shotgun (WGS) entry which is preliminary data.</text>
</comment>
<evidence type="ECO:0000256" key="5">
    <source>
        <dbReference type="ARBA" id="ARBA00024867"/>
    </source>
</evidence>
<dbReference type="EMBL" id="DXFA01000014">
    <property type="protein sequence ID" value="HIX47564.1"/>
    <property type="molecule type" value="Genomic_DNA"/>
</dbReference>
<feature type="modified residue" description="4-aspartylphosphate" evidence="6">
    <location>
        <position position="52"/>
    </location>
</feature>
<dbReference type="Gene3D" id="6.10.250.690">
    <property type="match status" value="1"/>
</dbReference>
<comment type="function">
    <text evidence="5">May play the central regulatory role in sporulation. It may be an element of the effector pathway responsible for the activation of sporulation genes in response to nutritional stress. Spo0A may act in concert with spo0H (a sigma factor) to control the expression of some genes that are critical to the sporulation process.</text>
</comment>
<dbReference type="Gene3D" id="1.10.10.10">
    <property type="entry name" value="Winged helix-like DNA-binding domain superfamily/Winged helix DNA-binding domain"/>
    <property type="match status" value="1"/>
</dbReference>
<keyword evidence="2" id="KW-0805">Transcription regulation</keyword>
<dbReference type="GO" id="GO:0006355">
    <property type="term" value="P:regulation of DNA-templated transcription"/>
    <property type="evidence" value="ECO:0007669"/>
    <property type="project" value="InterPro"/>
</dbReference>
<keyword evidence="3 7" id="KW-0238">DNA-binding</keyword>
<dbReference type="InterPro" id="IPR001789">
    <property type="entry name" value="Sig_transdc_resp-reg_receiver"/>
</dbReference>
<feature type="domain" description="OmpR/PhoB-type" evidence="9">
    <location>
        <begin position="123"/>
        <end position="221"/>
    </location>
</feature>
<dbReference type="GO" id="GO:0000976">
    <property type="term" value="F:transcription cis-regulatory region binding"/>
    <property type="evidence" value="ECO:0007669"/>
    <property type="project" value="TreeGrafter"/>
</dbReference>
<dbReference type="AlphaFoldDB" id="A0A9D1VV66"/>
<evidence type="ECO:0000259" key="9">
    <source>
        <dbReference type="PROSITE" id="PS51755"/>
    </source>
</evidence>
<evidence type="ECO:0000256" key="7">
    <source>
        <dbReference type="PROSITE-ProRule" id="PRU01091"/>
    </source>
</evidence>
<keyword evidence="4" id="KW-0804">Transcription</keyword>
<evidence type="ECO:0000313" key="11">
    <source>
        <dbReference type="Proteomes" id="UP000824243"/>
    </source>
</evidence>
<sequence length="224" mass="24445">MSTILIVDDDVYIGDMLAEILTKEGYLTARAYSGTEALMYLSSARPDLILLDLMLPGLSGEELLPLIKDIPVIVVSAKAETSDKVGLLLGGACDYITKPFDTTELLARITVQLRRAASAPAPAPVLTFRSLTLDTASHSVSVADTPVRLTQTEYAILKLLMQNPSQVIARSLLLDRISEDTPDCTESSLKVHVSNLRRKLKAVDGNDYIEAVWGIGFKLNEEIR</sequence>
<dbReference type="PANTHER" id="PTHR48111:SF2">
    <property type="entry name" value="RESPONSE REGULATOR SAER"/>
    <property type="match status" value="1"/>
</dbReference>
<evidence type="ECO:0000259" key="8">
    <source>
        <dbReference type="PROSITE" id="PS50110"/>
    </source>
</evidence>
<dbReference type="CDD" id="cd00383">
    <property type="entry name" value="trans_reg_C"/>
    <property type="match status" value="1"/>
</dbReference>
<evidence type="ECO:0000313" key="10">
    <source>
        <dbReference type="EMBL" id="HIX47564.1"/>
    </source>
</evidence>
<feature type="DNA-binding region" description="OmpR/PhoB-type" evidence="7">
    <location>
        <begin position="123"/>
        <end position="221"/>
    </location>
</feature>
<dbReference type="SMART" id="SM00862">
    <property type="entry name" value="Trans_reg_C"/>
    <property type="match status" value="1"/>
</dbReference>
<dbReference type="GO" id="GO:0032993">
    <property type="term" value="C:protein-DNA complex"/>
    <property type="evidence" value="ECO:0007669"/>
    <property type="project" value="TreeGrafter"/>
</dbReference>
<evidence type="ECO:0000256" key="2">
    <source>
        <dbReference type="ARBA" id="ARBA00023015"/>
    </source>
</evidence>
<evidence type="ECO:0000256" key="6">
    <source>
        <dbReference type="PROSITE-ProRule" id="PRU00169"/>
    </source>
</evidence>
<dbReference type="PANTHER" id="PTHR48111">
    <property type="entry name" value="REGULATOR OF RPOS"/>
    <property type="match status" value="1"/>
</dbReference>
<proteinExistence type="predicted"/>
<dbReference type="InterPro" id="IPR001867">
    <property type="entry name" value="OmpR/PhoB-type_DNA-bd"/>
</dbReference>
<dbReference type="InterPro" id="IPR011006">
    <property type="entry name" value="CheY-like_superfamily"/>
</dbReference>
<dbReference type="Gene3D" id="3.40.50.2300">
    <property type="match status" value="1"/>
</dbReference>
<evidence type="ECO:0000256" key="3">
    <source>
        <dbReference type="ARBA" id="ARBA00023125"/>
    </source>
</evidence>
<dbReference type="Proteomes" id="UP000824243">
    <property type="component" value="Unassembled WGS sequence"/>
</dbReference>
<dbReference type="Pfam" id="PF00486">
    <property type="entry name" value="Trans_reg_C"/>
    <property type="match status" value="1"/>
</dbReference>
<evidence type="ECO:0000256" key="1">
    <source>
        <dbReference type="ARBA" id="ARBA00018672"/>
    </source>
</evidence>
<accession>A0A9D1VV66</accession>
<dbReference type="PROSITE" id="PS50110">
    <property type="entry name" value="RESPONSE_REGULATORY"/>
    <property type="match status" value="1"/>
</dbReference>
<gene>
    <name evidence="10" type="ORF">H9981_00855</name>
</gene>